<protein>
    <submittedName>
        <fullName evidence="1">Uncharacterized protein</fullName>
    </submittedName>
</protein>
<dbReference type="Proteomes" id="UP000612585">
    <property type="component" value="Unassembled WGS sequence"/>
</dbReference>
<reference evidence="1" key="1">
    <citation type="submission" date="2021-01" db="EMBL/GenBank/DDBJ databases">
        <title>Whole genome shotgun sequence of Virgisporangium aurantiacum NBRC 16421.</title>
        <authorList>
            <person name="Komaki H."/>
            <person name="Tamura T."/>
        </authorList>
    </citation>
    <scope>NUCLEOTIDE SEQUENCE</scope>
    <source>
        <strain evidence="1">NBRC 16421</strain>
    </source>
</reference>
<name>A0A8J3Z852_9ACTN</name>
<keyword evidence="2" id="KW-1185">Reference proteome</keyword>
<evidence type="ECO:0000313" key="2">
    <source>
        <dbReference type="Proteomes" id="UP000612585"/>
    </source>
</evidence>
<comment type="caution">
    <text evidence="1">The sequence shown here is derived from an EMBL/GenBank/DDBJ whole genome shotgun (WGS) entry which is preliminary data.</text>
</comment>
<organism evidence="1 2">
    <name type="scientific">Virgisporangium aurantiacum</name>
    <dbReference type="NCBI Taxonomy" id="175570"/>
    <lineage>
        <taxon>Bacteria</taxon>
        <taxon>Bacillati</taxon>
        <taxon>Actinomycetota</taxon>
        <taxon>Actinomycetes</taxon>
        <taxon>Micromonosporales</taxon>
        <taxon>Micromonosporaceae</taxon>
        <taxon>Virgisporangium</taxon>
    </lineage>
</organism>
<accession>A0A8J3Z852</accession>
<evidence type="ECO:0000313" key="1">
    <source>
        <dbReference type="EMBL" id="GIJ59114.1"/>
    </source>
</evidence>
<dbReference type="AlphaFoldDB" id="A0A8J3Z852"/>
<gene>
    <name evidence="1" type="ORF">Vau01_066300</name>
</gene>
<sequence>MTPLPQSRGRVSLAIHNVVTAFFSGTPDQLPTPPNYPLDAAQGHCDDWSEWLTGTDGIYLFDPSVGLTLEAGSDDLVVIKRVDVEVFRRVSAGSGTIIKCLYGGGSNLGYSITVDTLKTETRFEAFDSDETGRMPPASISLGNAGSESADIGISSPPGNLYEGSIKVSVIINNKPDVITIGTAQRPFRWHSGLVSGADPDGPKYDWHPLQERWVRDFDPFSVR</sequence>
<dbReference type="EMBL" id="BOPG01000044">
    <property type="protein sequence ID" value="GIJ59114.1"/>
    <property type="molecule type" value="Genomic_DNA"/>
</dbReference>
<proteinExistence type="predicted"/>